<dbReference type="Proteomes" id="UP001500967">
    <property type="component" value="Unassembled WGS sequence"/>
</dbReference>
<evidence type="ECO:0000313" key="4">
    <source>
        <dbReference type="EMBL" id="GAA0274826.1"/>
    </source>
</evidence>
<dbReference type="EMBL" id="BAAAGX010000033">
    <property type="protein sequence ID" value="GAA0274826.1"/>
    <property type="molecule type" value="Genomic_DNA"/>
</dbReference>
<evidence type="ECO:0000313" key="5">
    <source>
        <dbReference type="Proteomes" id="UP001500967"/>
    </source>
</evidence>
<organism evidence="4 5">
    <name type="scientific">Cryptosporangium japonicum</name>
    <dbReference type="NCBI Taxonomy" id="80872"/>
    <lineage>
        <taxon>Bacteria</taxon>
        <taxon>Bacillati</taxon>
        <taxon>Actinomycetota</taxon>
        <taxon>Actinomycetes</taxon>
        <taxon>Cryptosporangiales</taxon>
        <taxon>Cryptosporangiaceae</taxon>
        <taxon>Cryptosporangium</taxon>
    </lineage>
</organism>
<dbReference type="Pfam" id="PF10137">
    <property type="entry name" value="CAP12-PCTIR_TIR"/>
    <property type="match status" value="1"/>
</dbReference>
<reference evidence="4 5" key="1">
    <citation type="journal article" date="2019" name="Int. J. Syst. Evol. Microbiol.">
        <title>The Global Catalogue of Microorganisms (GCM) 10K type strain sequencing project: providing services to taxonomists for standard genome sequencing and annotation.</title>
        <authorList>
            <consortium name="The Broad Institute Genomics Platform"/>
            <consortium name="The Broad Institute Genome Sequencing Center for Infectious Disease"/>
            <person name="Wu L."/>
            <person name="Ma J."/>
        </authorList>
    </citation>
    <scope>NUCLEOTIDE SEQUENCE [LARGE SCALE GENOMIC DNA]</scope>
    <source>
        <strain evidence="4 5">JCM 10425</strain>
    </source>
</reference>
<dbReference type="NCBIfam" id="NF038357">
    <property type="entry name" value="BN6_48550_fam"/>
    <property type="match status" value="2"/>
</dbReference>
<dbReference type="InterPro" id="IPR046922">
    <property type="entry name" value="CATRA-N"/>
</dbReference>
<evidence type="ECO:0000259" key="1">
    <source>
        <dbReference type="Pfam" id="PF10137"/>
    </source>
</evidence>
<dbReference type="InterPro" id="IPR046923">
    <property type="entry name" value="CATRA-C"/>
</dbReference>
<sequence>MTNPAEPELVVHVFAPRDGPRAAEGYAEVRELWRRCRTDLGMTATLSGSGPSTDLPATPDVLPDLTAQKAPDRLYQAILRRFPTTLSLSVLLSPGDDTVGWSDLEREWAGVAGPWSGALLGVAFLFLGKETGLDRPTTIELDGAEDRLERRFHVLAGPADDERLSAWTWSDGTTAMPPFARYLRHAAAVRYQLRAWQTADGMRRVQERLDRGAPPADVRADLAFWIAAVADLGRNLEHAEADMRQVPGVEPAVAADDFGLIEWFRQSLEDDLAYLRGADERARVLSELPSKGPATVTNTRDVFVIHGRDEEARRALWSFLQAIDLHPLDWEDVVRRTGSSTPYMGEVLEQAFRDNQAAVVLLTPDDGAYLHPDLQGAHEPHHERVTTGQARPNVLLEAGMALALQRERTVVIEIGQLRPVSDMGGLNVIKFDGTVRSLQKIAGRLANAGCAVNTGGTDWLDVSRLANLAAYSRSF</sequence>
<accession>A0ABN0V4J9</accession>
<dbReference type="InterPro" id="IPR019302">
    <property type="entry name" value="CAP12/PCTIR_TIR_dom"/>
</dbReference>
<evidence type="ECO:0008006" key="6">
    <source>
        <dbReference type="Google" id="ProtNLM"/>
    </source>
</evidence>
<dbReference type="Pfam" id="PF20269">
    <property type="entry name" value="CATRA-N"/>
    <property type="match status" value="2"/>
</dbReference>
<dbReference type="RefSeq" id="WP_344653523.1">
    <property type="nucleotide sequence ID" value="NZ_BAAAGX010000033.1"/>
</dbReference>
<dbReference type="Pfam" id="PF20270">
    <property type="entry name" value="CATRA-C"/>
    <property type="match status" value="1"/>
</dbReference>
<gene>
    <name evidence="4" type="ORF">GCM10009539_73220</name>
</gene>
<protein>
    <recommendedName>
        <fullName evidence="6">CD-NTase-associated protein 12/Pycsar effector protein TIR domain-containing protein</fullName>
    </recommendedName>
</protein>
<evidence type="ECO:0000259" key="3">
    <source>
        <dbReference type="Pfam" id="PF20270"/>
    </source>
</evidence>
<evidence type="ECO:0000259" key="2">
    <source>
        <dbReference type="Pfam" id="PF20269"/>
    </source>
</evidence>
<comment type="caution">
    <text evidence="4">The sequence shown here is derived from an EMBL/GenBank/DDBJ whole genome shotgun (WGS) entry which is preliminary data.</text>
</comment>
<feature type="domain" description="CASPASE and TPR Repeat-Associated C-terminal" evidence="3">
    <location>
        <begin position="177"/>
        <end position="282"/>
    </location>
</feature>
<feature type="domain" description="CASPASE and TPR Repeat-Associated N-terminal" evidence="2">
    <location>
        <begin position="144"/>
        <end position="172"/>
    </location>
</feature>
<name>A0ABN0V4J9_9ACTN</name>
<feature type="domain" description="CD-NTase-associated protein 12/Pycsar effector protein TIR" evidence="1">
    <location>
        <begin position="302"/>
        <end position="432"/>
    </location>
</feature>
<feature type="domain" description="CASPASE and TPR Repeat-Associated N-terminal" evidence="2">
    <location>
        <begin position="8"/>
        <end position="135"/>
    </location>
</feature>
<keyword evidence="5" id="KW-1185">Reference proteome</keyword>
<proteinExistence type="predicted"/>